<organism evidence="3 4">
    <name type="scientific">Lysinibacillus xylanilyticus</name>
    <dbReference type="NCBI Taxonomy" id="582475"/>
    <lineage>
        <taxon>Bacteria</taxon>
        <taxon>Bacillati</taxon>
        <taxon>Bacillota</taxon>
        <taxon>Bacilli</taxon>
        <taxon>Bacillales</taxon>
        <taxon>Bacillaceae</taxon>
        <taxon>Lysinibacillus</taxon>
    </lineage>
</organism>
<evidence type="ECO:0000259" key="2">
    <source>
        <dbReference type="Pfam" id="PF02517"/>
    </source>
</evidence>
<dbReference type="GO" id="GO:0004175">
    <property type="term" value="F:endopeptidase activity"/>
    <property type="evidence" value="ECO:0007669"/>
    <property type="project" value="UniProtKB-ARBA"/>
</dbReference>
<dbReference type="EMBL" id="LFXJ01000009">
    <property type="protein sequence ID" value="KMY29939.1"/>
    <property type="molecule type" value="Genomic_DNA"/>
</dbReference>
<sequence>MERILTVNNSQKINKHKKTALYVLLIYILMQISGILLAKPFHKLVMSTTGLPSEQAAPLTQGWYIALSFAIALILSLILTSRDKAFWDIYQGKKETIPLSIMWGIIGFFLVFFGQMIGAAIEMAIFGIQGGSQNTADIVSIAKGTPIAILAIVVFGPILEEFVFRRVIFGSLVQTTNFWIAGIVSAIFFALIHFDFSHILLYTICGLIFAFLYHKTKRIWTSIIAHVMLNGFVTLVQLYAEPLQKFLEQLEKMQ</sequence>
<feature type="transmembrane region" description="Helical" evidence="1">
    <location>
        <begin position="220"/>
        <end position="240"/>
    </location>
</feature>
<accession>A0A0K9F5R2</accession>
<dbReference type="Pfam" id="PF02517">
    <property type="entry name" value="Rce1-like"/>
    <property type="match status" value="1"/>
</dbReference>
<dbReference type="RefSeq" id="WP_049667834.1">
    <property type="nucleotide sequence ID" value="NZ_JBIVOC010000023.1"/>
</dbReference>
<name>A0A0K9F5R2_9BACI</name>
<feature type="transmembrane region" description="Helical" evidence="1">
    <location>
        <begin position="101"/>
        <end position="126"/>
    </location>
</feature>
<dbReference type="OrthoDB" id="2194912at2"/>
<dbReference type="PATRIC" id="fig|582475.4.peg.5343"/>
<keyword evidence="1" id="KW-0812">Transmembrane</keyword>
<dbReference type="PANTHER" id="PTHR36435">
    <property type="entry name" value="SLR1288 PROTEIN"/>
    <property type="match status" value="1"/>
</dbReference>
<dbReference type="InterPro" id="IPR003675">
    <property type="entry name" value="Rce1/LyrA-like_dom"/>
</dbReference>
<feature type="transmembrane region" description="Helical" evidence="1">
    <location>
        <begin position="138"/>
        <end position="155"/>
    </location>
</feature>
<dbReference type="PANTHER" id="PTHR36435:SF6">
    <property type="entry name" value="ABORTIVE INFECTION PROTEIN"/>
    <property type="match status" value="1"/>
</dbReference>
<reference evidence="4" key="1">
    <citation type="submission" date="2015-07" db="EMBL/GenBank/DDBJ databases">
        <authorList>
            <consortium name="Consortium for Microbial Forensics and Genomics (microFORGE)"/>
            <person name="Knight B.M."/>
            <person name="Roberts D.P."/>
            <person name="Lin D."/>
            <person name="Hari K."/>
            <person name="Fletcher J."/>
            <person name="Melcher U."/>
            <person name="Blagden T."/>
            <person name="Winegar R.A."/>
        </authorList>
    </citation>
    <scope>NUCLEOTIDE SEQUENCE [LARGE SCALE GENOMIC DNA]</scope>
    <source>
        <strain evidence="4">DSM 23493</strain>
    </source>
</reference>
<dbReference type="GO" id="GO:0006508">
    <property type="term" value="P:proteolysis"/>
    <property type="evidence" value="ECO:0007669"/>
    <property type="project" value="UniProtKB-KW"/>
</dbReference>
<feature type="transmembrane region" description="Helical" evidence="1">
    <location>
        <begin position="196"/>
        <end position="213"/>
    </location>
</feature>
<gene>
    <name evidence="3" type="ORF">ACZ11_17555</name>
</gene>
<dbReference type="GeneID" id="96600030"/>
<protein>
    <submittedName>
        <fullName evidence="3">CAAX protease</fullName>
    </submittedName>
</protein>
<dbReference type="GO" id="GO:0080120">
    <property type="term" value="P:CAAX-box protein maturation"/>
    <property type="evidence" value="ECO:0007669"/>
    <property type="project" value="UniProtKB-ARBA"/>
</dbReference>
<feature type="domain" description="CAAX prenyl protease 2/Lysostaphin resistance protein A-like" evidence="2">
    <location>
        <begin position="146"/>
        <end position="231"/>
    </location>
</feature>
<keyword evidence="1" id="KW-1133">Transmembrane helix</keyword>
<dbReference type="Proteomes" id="UP000037326">
    <property type="component" value="Unassembled WGS sequence"/>
</dbReference>
<dbReference type="AlphaFoldDB" id="A0A0K9F5R2"/>
<keyword evidence="1" id="KW-0472">Membrane</keyword>
<feature type="transmembrane region" description="Helical" evidence="1">
    <location>
        <begin position="21"/>
        <end position="41"/>
    </location>
</feature>
<proteinExistence type="predicted"/>
<feature type="transmembrane region" description="Helical" evidence="1">
    <location>
        <begin position="61"/>
        <end position="80"/>
    </location>
</feature>
<keyword evidence="3" id="KW-0378">Hydrolase</keyword>
<comment type="caution">
    <text evidence="3">The sequence shown here is derived from an EMBL/GenBank/DDBJ whole genome shotgun (WGS) entry which is preliminary data.</text>
</comment>
<evidence type="ECO:0000256" key="1">
    <source>
        <dbReference type="SAM" id="Phobius"/>
    </source>
</evidence>
<dbReference type="InterPro" id="IPR052710">
    <property type="entry name" value="CAAX_protease"/>
</dbReference>
<evidence type="ECO:0000313" key="3">
    <source>
        <dbReference type="EMBL" id="KMY29939.1"/>
    </source>
</evidence>
<evidence type="ECO:0000313" key="4">
    <source>
        <dbReference type="Proteomes" id="UP000037326"/>
    </source>
</evidence>
<feature type="transmembrane region" description="Helical" evidence="1">
    <location>
        <begin position="167"/>
        <end position="190"/>
    </location>
</feature>
<keyword evidence="3" id="KW-0645">Protease</keyword>